<reference evidence="2" key="1">
    <citation type="submission" date="2018-04" db="EMBL/GenBank/DDBJ databases">
        <authorList>
            <person name="Go L.Y."/>
            <person name="Mitchell J.A."/>
        </authorList>
    </citation>
    <scope>NUCLEOTIDE SEQUENCE</scope>
    <source>
        <strain evidence="2">WBAF</strain>
    </source>
</reference>
<feature type="region of interest" description="Disordered" evidence="1">
    <location>
        <begin position="80"/>
        <end position="102"/>
    </location>
</feature>
<accession>A0A3B0IWS6</accession>
<organism evidence="2">
    <name type="scientific">Wolbachia endosymbiont of Aleurodicus floccissimus</name>
    <dbReference type="NCBI Taxonomy" id="2152762"/>
    <lineage>
        <taxon>Bacteria</taxon>
        <taxon>Pseudomonadati</taxon>
        <taxon>Pseudomonadota</taxon>
        <taxon>Alphaproteobacteria</taxon>
        <taxon>Rickettsiales</taxon>
        <taxon>Anaplasmataceae</taxon>
        <taxon>Wolbachieae</taxon>
        <taxon>Wolbachia</taxon>
    </lineage>
</organism>
<evidence type="ECO:0000313" key="2">
    <source>
        <dbReference type="EMBL" id="SPP33817.1"/>
    </source>
</evidence>
<gene>
    <name evidence="2" type="ORF">WBAF_0299</name>
</gene>
<dbReference type="AlphaFoldDB" id="A0A3B0IWS6"/>
<sequence length="253" mass="28590">MTDKKIEKRSISFDAAKSKFSNDRFQIDSSSNESIDTIGKKFKYEVKLPGVIHTTTRKNNVGSGLNELDLKKKNENSFKTSIKNIEESDSKRNQSHLLSQEDSFPELPACAYKPALLPKPSKEKIKEAVDKMRNNRKAHNSASVENGVSSDRFKVHPFLCSDIDGYVAPDKRDRNLERCRVTHDSSKLEAQMERKHGFQSDPSVKHVKADTVVCSITKGHDKKGVKSDVSYTQEPTSEMSKVNVRELANRFRG</sequence>
<dbReference type="EMBL" id="OUNF01000066">
    <property type="protein sequence ID" value="SPP33817.1"/>
    <property type="molecule type" value="Genomic_DNA"/>
</dbReference>
<proteinExistence type="predicted"/>
<name>A0A3B0IWS6_9RICK</name>
<evidence type="ECO:0000256" key="1">
    <source>
        <dbReference type="SAM" id="MobiDB-lite"/>
    </source>
</evidence>
<protein>
    <submittedName>
        <fullName evidence="2">Uncharacterized protein</fullName>
    </submittedName>
</protein>